<dbReference type="CDD" id="cd12148">
    <property type="entry name" value="fungal_TF_MHR"/>
    <property type="match status" value="1"/>
</dbReference>
<dbReference type="PANTHER" id="PTHR37534">
    <property type="entry name" value="TRANSCRIPTIONAL ACTIVATOR PROTEIN UGA3"/>
    <property type="match status" value="1"/>
</dbReference>
<dbReference type="SUPFAM" id="SSF57701">
    <property type="entry name" value="Zn2/Cys6 DNA-binding domain"/>
    <property type="match status" value="1"/>
</dbReference>
<dbReference type="InterPro" id="IPR021858">
    <property type="entry name" value="Fun_TF"/>
</dbReference>
<dbReference type="PROSITE" id="PS00463">
    <property type="entry name" value="ZN2_CY6_FUNGAL_1"/>
    <property type="match status" value="1"/>
</dbReference>
<dbReference type="GO" id="GO:0005634">
    <property type="term" value="C:nucleus"/>
    <property type="evidence" value="ECO:0007669"/>
    <property type="project" value="UniProtKB-SubCell"/>
</dbReference>
<dbReference type="PANTHER" id="PTHR37534:SF15">
    <property type="entry name" value="ZN(II)2CYS6 TRANSCRIPTION FACTOR (EUROFUNG)"/>
    <property type="match status" value="1"/>
</dbReference>
<dbReference type="GO" id="GO:0000981">
    <property type="term" value="F:DNA-binding transcription factor activity, RNA polymerase II-specific"/>
    <property type="evidence" value="ECO:0007669"/>
    <property type="project" value="InterPro"/>
</dbReference>
<dbReference type="Pfam" id="PF11951">
    <property type="entry name" value="Fungal_trans_2"/>
    <property type="match status" value="1"/>
</dbReference>
<evidence type="ECO:0000259" key="3">
    <source>
        <dbReference type="PROSITE" id="PS50048"/>
    </source>
</evidence>
<dbReference type="GO" id="GO:0045944">
    <property type="term" value="P:positive regulation of transcription by RNA polymerase II"/>
    <property type="evidence" value="ECO:0007669"/>
    <property type="project" value="TreeGrafter"/>
</dbReference>
<dbReference type="PROSITE" id="PS50048">
    <property type="entry name" value="ZN2_CY6_FUNGAL_2"/>
    <property type="match status" value="1"/>
</dbReference>
<accession>A0A8H5TSH8</accession>
<evidence type="ECO:0000313" key="5">
    <source>
        <dbReference type="Proteomes" id="UP000562682"/>
    </source>
</evidence>
<keyword evidence="5" id="KW-1185">Reference proteome</keyword>
<dbReference type="Gene3D" id="4.10.240.10">
    <property type="entry name" value="Zn(2)-C6 fungal-type DNA-binding domain"/>
    <property type="match status" value="1"/>
</dbReference>
<dbReference type="CDD" id="cd00067">
    <property type="entry name" value="GAL4"/>
    <property type="match status" value="1"/>
</dbReference>
<dbReference type="EMBL" id="JAAOAK010000313">
    <property type="protein sequence ID" value="KAF5674700.1"/>
    <property type="molecule type" value="Genomic_DNA"/>
</dbReference>
<gene>
    <name evidence="4" type="ORF">FDENT_9956</name>
</gene>
<dbReference type="GO" id="GO:0008270">
    <property type="term" value="F:zinc ion binding"/>
    <property type="evidence" value="ECO:0007669"/>
    <property type="project" value="InterPro"/>
</dbReference>
<comment type="subcellular location">
    <subcellularLocation>
        <location evidence="1">Nucleus</location>
    </subcellularLocation>
</comment>
<dbReference type="AlphaFoldDB" id="A0A8H5TSH8"/>
<feature type="domain" description="Zn(2)-C6 fungal-type" evidence="3">
    <location>
        <begin position="53"/>
        <end position="83"/>
    </location>
</feature>
<organism evidence="4 5">
    <name type="scientific">Fusarium denticulatum</name>
    <dbReference type="NCBI Taxonomy" id="48507"/>
    <lineage>
        <taxon>Eukaryota</taxon>
        <taxon>Fungi</taxon>
        <taxon>Dikarya</taxon>
        <taxon>Ascomycota</taxon>
        <taxon>Pezizomycotina</taxon>
        <taxon>Sordariomycetes</taxon>
        <taxon>Hypocreomycetidae</taxon>
        <taxon>Hypocreales</taxon>
        <taxon>Nectriaceae</taxon>
        <taxon>Fusarium</taxon>
        <taxon>Fusarium fujikuroi species complex</taxon>
    </lineage>
</organism>
<proteinExistence type="predicted"/>
<name>A0A8H5TSH8_9HYPO</name>
<dbReference type="GO" id="GO:0000976">
    <property type="term" value="F:transcription cis-regulatory region binding"/>
    <property type="evidence" value="ECO:0007669"/>
    <property type="project" value="TreeGrafter"/>
</dbReference>
<evidence type="ECO:0000256" key="1">
    <source>
        <dbReference type="ARBA" id="ARBA00004123"/>
    </source>
</evidence>
<sequence length="679" mass="75372">MLLYTRISSPKVPKKRSRMGMAVFRSEAMFILTAFSSSMQNLTNLVVFYSRTGCSQCKAKRKKCDEIRPTCRRCQERGQECIYEPVPPRPKRYRQSIHADSSISTDLMSSQDRATQAPAYYAPTLGSNEDTQGKLADKDQSEEPFITMQEPALCHLQVNQFVTEPTLSLSGFKAAQSSLVSLINSKGFGLAALDGSEYIVQTIEGNEIQNMVNQELVGIPATACDGKQTGAHEICHPSLGLAAPGSTPSFGFNHHPTMFCKLSSRTNRRVLLHHFYHVVSHLTVFHEDCGNPFQQLLLPLCQESQAVTYAVYALASAHLEYRGVSGHERSTYFHNQAIQGLARLIQTGGGINSNELLATIMLLVYYEVLVHKNCSNVVITHLKGAMAIINNGKTINDPTSAFLDRAFLFYDVITALSFGTAPLSSAPKISYHQPLSHLNSDDETSRDTIDNVLGMATSLWPIIHRLSSLVTLKEELNVAMANDEISKAAVLRTKLEVSASVVENALKEWHTILPDDFVPCHCSGEIKSGQSQERSRLESILNNALAYRHSALIYLYRTIYQYPRAHPLVQHHSHVSLTHCASVSNIGPTNALLWPLFVAACEAVSSADRELAQQAFISISRRQGMININHAWTIVNEVWRRIGKSEMLQQQNEITMIGFGNEELWRTVSADMGIVVVFG</sequence>
<protein>
    <submittedName>
        <fullName evidence="4">Transcriptional regulatory protein pro-1</fullName>
    </submittedName>
</protein>
<reference evidence="4 5" key="1">
    <citation type="submission" date="2020-05" db="EMBL/GenBank/DDBJ databases">
        <title>Identification and distribution of gene clusters putatively required for synthesis of sphingolipid metabolism inhibitors in phylogenetically diverse species of the filamentous fungus Fusarium.</title>
        <authorList>
            <person name="Kim H.-S."/>
            <person name="Busman M."/>
            <person name="Brown D.W."/>
            <person name="Divon H."/>
            <person name="Uhlig S."/>
            <person name="Proctor R.H."/>
        </authorList>
    </citation>
    <scope>NUCLEOTIDE SEQUENCE [LARGE SCALE GENOMIC DNA]</scope>
    <source>
        <strain evidence="4 5">NRRL 25311</strain>
    </source>
</reference>
<dbReference type="Proteomes" id="UP000562682">
    <property type="component" value="Unassembled WGS sequence"/>
</dbReference>
<dbReference type="InterPro" id="IPR036864">
    <property type="entry name" value="Zn2-C6_fun-type_DNA-bd_sf"/>
</dbReference>
<keyword evidence="2" id="KW-0539">Nucleus</keyword>
<dbReference type="InterPro" id="IPR001138">
    <property type="entry name" value="Zn2Cys6_DnaBD"/>
</dbReference>
<comment type="caution">
    <text evidence="4">The sequence shown here is derived from an EMBL/GenBank/DDBJ whole genome shotgun (WGS) entry which is preliminary data.</text>
</comment>
<dbReference type="Pfam" id="PF00172">
    <property type="entry name" value="Zn_clus"/>
    <property type="match status" value="1"/>
</dbReference>
<dbReference type="SMART" id="SM00066">
    <property type="entry name" value="GAL4"/>
    <property type="match status" value="1"/>
</dbReference>
<evidence type="ECO:0000313" key="4">
    <source>
        <dbReference type="EMBL" id="KAF5674700.1"/>
    </source>
</evidence>
<evidence type="ECO:0000256" key="2">
    <source>
        <dbReference type="ARBA" id="ARBA00023242"/>
    </source>
</evidence>